<dbReference type="AlphaFoldDB" id="A0A2T2NY21"/>
<accession>A0A2T2NY21</accession>
<proteinExistence type="predicted"/>
<dbReference type="Gene3D" id="3.40.50.1820">
    <property type="entry name" value="alpha/beta hydrolase"/>
    <property type="match status" value="1"/>
</dbReference>
<dbReference type="OrthoDB" id="408631at2759"/>
<evidence type="ECO:0000259" key="1">
    <source>
        <dbReference type="Pfam" id="PF00135"/>
    </source>
</evidence>
<protein>
    <recommendedName>
        <fullName evidence="1">Carboxylesterase type B domain-containing protein</fullName>
    </recommendedName>
</protein>
<evidence type="ECO:0000313" key="2">
    <source>
        <dbReference type="EMBL" id="PSN70320.1"/>
    </source>
</evidence>
<dbReference type="Pfam" id="PF00135">
    <property type="entry name" value="COesterase"/>
    <property type="match status" value="1"/>
</dbReference>
<sequence>MSPIIRRFAHALDDEDYDQLFSLYPETGFEEDIQRYDARKAEGDPTAKSQDFVGVRRYSLNQSMLNPLLDIGGMWYIGTIRRSDTNYTFNEVFPEGEVTDEDKQVSEKFATPFINFAYTGDPNEPGLADEECWQLTFSGEDDYHVKVQVIGGP</sequence>
<evidence type="ECO:0000313" key="3">
    <source>
        <dbReference type="Proteomes" id="UP000240883"/>
    </source>
</evidence>
<dbReference type="SUPFAM" id="SSF53474">
    <property type="entry name" value="alpha/beta-Hydrolases"/>
    <property type="match status" value="1"/>
</dbReference>
<dbReference type="InterPro" id="IPR002018">
    <property type="entry name" value="CarbesteraseB"/>
</dbReference>
<reference evidence="2 3" key="1">
    <citation type="journal article" date="2018" name="Front. Microbiol.">
        <title>Genome-Wide Analysis of Corynespora cassiicola Leaf Fall Disease Putative Effectors.</title>
        <authorList>
            <person name="Lopez D."/>
            <person name="Ribeiro S."/>
            <person name="Label P."/>
            <person name="Fumanal B."/>
            <person name="Venisse J.S."/>
            <person name="Kohler A."/>
            <person name="de Oliveira R.R."/>
            <person name="Labutti K."/>
            <person name="Lipzen A."/>
            <person name="Lail K."/>
            <person name="Bauer D."/>
            <person name="Ohm R.A."/>
            <person name="Barry K.W."/>
            <person name="Spatafora J."/>
            <person name="Grigoriev I.V."/>
            <person name="Martin F.M."/>
            <person name="Pujade-Renaud V."/>
        </authorList>
    </citation>
    <scope>NUCLEOTIDE SEQUENCE [LARGE SCALE GENOMIC DNA]</scope>
    <source>
        <strain evidence="2 3">Philippines</strain>
    </source>
</reference>
<keyword evidence="3" id="KW-1185">Reference proteome</keyword>
<feature type="domain" description="Carboxylesterase type B" evidence="1">
    <location>
        <begin position="67"/>
        <end position="143"/>
    </location>
</feature>
<name>A0A2T2NY21_CORCC</name>
<dbReference type="Proteomes" id="UP000240883">
    <property type="component" value="Unassembled WGS sequence"/>
</dbReference>
<organism evidence="2 3">
    <name type="scientific">Corynespora cassiicola Philippines</name>
    <dbReference type="NCBI Taxonomy" id="1448308"/>
    <lineage>
        <taxon>Eukaryota</taxon>
        <taxon>Fungi</taxon>
        <taxon>Dikarya</taxon>
        <taxon>Ascomycota</taxon>
        <taxon>Pezizomycotina</taxon>
        <taxon>Dothideomycetes</taxon>
        <taxon>Pleosporomycetidae</taxon>
        <taxon>Pleosporales</taxon>
        <taxon>Corynesporascaceae</taxon>
        <taxon>Corynespora</taxon>
    </lineage>
</organism>
<dbReference type="EMBL" id="KZ678132">
    <property type="protein sequence ID" value="PSN70320.1"/>
    <property type="molecule type" value="Genomic_DNA"/>
</dbReference>
<dbReference type="InterPro" id="IPR029058">
    <property type="entry name" value="AB_hydrolase_fold"/>
</dbReference>
<gene>
    <name evidence="2" type="ORF">BS50DRAFT_632221</name>
</gene>